<dbReference type="Gene3D" id="1.20.1070.10">
    <property type="entry name" value="Rhodopsin 7-helix transmembrane proteins"/>
    <property type="match status" value="1"/>
</dbReference>
<evidence type="ECO:0000256" key="2">
    <source>
        <dbReference type="ARBA" id="ARBA00022475"/>
    </source>
</evidence>
<name>A0AAD4N772_9BILA</name>
<dbReference type="AlphaFoldDB" id="A0AAD4N772"/>
<feature type="transmembrane region" description="Helical" evidence="7">
    <location>
        <begin position="54"/>
        <end position="75"/>
    </location>
</feature>
<dbReference type="GO" id="GO:0004930">
    <property type="term" value="F:G protein-coupled receptor activity"/>
    <property type="evidence" value="ECO:0007669"/>
    <property type="project" value="InterPro"/>
</dbReference>
<evidence type="ECO:0000256" key="4">
    <source>
        <dbReference type="ARBA" id="ARBA00022989"/>
    </source>
</evidence>
<feature type="transmembrane region" description="Helical" evidence="7">
    <location>
        <begin position="134"/>
        <end position="158"/>
    </location>
</feature>
<organism evidence="9 10">
    <name type="scientific">Ditylenchus destructor</name>
    <dbReference type="NCBI Taxonomy" id="166010"/>
    <lineage>
        <taxon>Eukaryota</taxon>
        <taxon>Metazoa</taxon>
        <taxon>Ecdysozoa</taxon>
        <taxon>Nematoda</taxon>
        <taxon>Chromadorea</taxon>
        <taxon>Rhabditida</taxon>
        <taxon>Tylenchina</taxon>
        <taxon>Tylenchomorpha</taxon>
        <taxon>Sphaerularioidea</taxon>
        <taxon>Anguinidae</taxon>
        <taxon>Anguininae</taxon>
        <taxon>Ditylenchus</taxon>
    </lineage>
</organism>
<dbReference type="EMBL" id="JAKKPZ010000006">
    <property type="protein sequence ID" value="KAI1720032.1"/>
    <property type="molecule type" value="Genomic_DNA"/>
</dbReference>
<evidence type="ECO:0000256" key="6">
    <source>
        <dbReference type="SAM" id="MobiDB-lite"/>
    </source>
</evidence>
<feature type="transmembrane region" description="Helical" evidence="7">
    <location>
        <begin position="20"/>
        <end position="42"/>
    </location>
</feature>
<dbReference type="Pfam" id="PF00001">
    <property type="entry name" value="7tm_1"/>
    <property type="match status" value="1"/>
</dbReference>
<dbReference type="PANTHER" id="PTHR22750">
    <property type="entry name" value="G-PROTEIN COUPLED RECEPTOR"/>
    <property type="match status" value="1"/>
</dbReference>
<dbReference type="CDD" id="cd00637">
    <property type="entry name" value="7tm_classA_rhodopsin-like"/>
    <property type="match status" value="1"/>
</dbReference>
<feature type="transmembrane region" description="Helical" evidence="7">
    <location>
        <begin position="251"/>
        <end position="274"/>
    </location>
</feature>
<feature type="transmembrane region" description="Helical" evidence="7">
    <location>
        <begin position="178"/>
        <end position="202"/>
    </location>
</feature>
<evidence type="ECO:0000313" key="10">
    <source>
        <dbReference type="Proteomes" id="UP001201812"/>
    </source>
</evidence>
<keyword evidence="4 7" id="KW-1133">Transmembrane helix</keyword>
<feature type="domain" description="G-protein coupled receptors family 1 profile" evidence="8">
    <location>
        <begin position="34"/>
        <end position="312"/>
    </location>
</feature>
<dbReference type="InterPro" id="IPR017452">
    <property type="entry name" value="GPCR_Rhodpsn_7TM"/>
</dbReference>
<protein>
    <submittedName>
        <fullName evidence="9">7 transmembrane receptor (Rhodopsin family) domain-containing protein</fullName>
    </submittedName>
</protein>
<dbReference type="PROSITE" id="PS50262">
    <property type="entry name" value="G_PROTEIN_RECEP_F1_2"/>
    <property type="match status" value="1"/>
</dbReference>
<comment type="subcellular location">
    <subcellularLocation>
        <location evidence="1">Cell membrane</location>
        <topology evidence="1">Multi-pass membrane protein</topology>
    </subcellularLocation>
</comment>
<proteinExistence type="predicted"/>
<dbReference type="InterPro" id="IPR000276">
    <property type="entry name" value="GPCR_Rhodpsn"/>
</dbReference>
<feature type="region of interest" description="Disordered" evidence="6">
    <location>
        <begin position="219"/>
        <end position="241"/>
    </location>
</feature>
<accession>A0AAD4N772</accession>
<evidence type="ECO:0000313" key="9">
    <source>
        <dbReference type="EMBL" id="KAI1720032.1"/>
    </source>
</evidence>
<dbReference type="PROSITE" id="PS51257">
    <property type="entry name" value="PROKAR_LIPOPROTEIN"/>
    <property type="match status" value="1"/>
</dbReference>
<dbReference type="SUPFAM" id="SSF81321">
    <property type="entry name" value="Family A G protein-coupled receptor-like"/>
    <property type="match status" value="1"/>
</dbReference>
<keyword evidence="10" id="KW-1185">Reference proteome</keyword>
<keyword evidence="5 7" id="KW-0472">Membrane</keyword>
<evidence type="ECO:0000256" key="3">
    <source>
        <dbReference type="ARBA" id="ARBA00022692"/>
    </source>
</evidence>
<evidence type="ECO:0000256" key="7">
    <source>
        <dbReference type="SAM" id="Phobius"/>
    </source>
</evidence>
<comment type="caution">
    <text evidence="9">The sequence shown here is derived from an EMBL/GenBank/DDBJ whole genome shotgun (WGS) entry which is preliminary data.</text>
</comment>
<evidence type="ECO:0000256" key="1">
    <source>
        <dbReference type="ARBA" id="ARBA00004651"/>
    </source>
</evidence>
<feature type="compositionally biased region" description="Polar residues" evidence="6">
    <location>
        <begin position="219"/>
        <end position="239"/>
    </location>
</feature>
<feature type="transmembrane region" description="Helical" evidence="7">
    <location>
        <begin position="290"/>
        <end position="314"/>
    </location>
</feature>
<dbReference type="Proteomes" id="UP001201812">
    <property type="component" value="Unassembled WGS sequence"/>
</dbReference>
<feature type="region of interest" description="Disordered" evidence="6">
    <location>
        <begin position="346"/>
        <end position="374"/>
    </location>
</feature>
<gene>
    <name evidence="9" type="ORF">DdX_05401</name>
</gene>
<keyword evidence="3 7" id="KW-0812">Transmembrane</keyword>
<keyword evidence="2" id="KW-1003">Cell membrane</keyword>
<dbReference type="GO" id="GO:0005886">
    <property type="term" value="C:plasma membrane"/>
    <property type="evidence" value="ECO:0007669"/>
    <property type="project" value="UniProtKB-SubCell"/>
</dbReference>
<evidence type="ECO:0000256" key="5">
    <source>
        <dbReference type="ARBA" id="ARBA00023136"/>
    </source>
</evidence>
<evidence type="ECO:0000259" key="8">
    <source>
        <dbReference type="PROSITE" id="PS50262"/>
    </source>
</evidence>
<reference evidence="9" key="1">
    <citation type="submission" date="2022-01" db="EMBL/GenBank/DDBJ databases">
        <title>Genome Sequence Resource for Two Populations of Ditylenchus destructor, the Migratory Endoparasitic Phytonematode.</title>
        <authorList>
            <person name="Zhang H."/>
            <person name="Lin R."/>
            <person name="Xie B."/>
        </authorList>
    </citation>
    <scope>NUCLEOTIDE SEQUENCE</scope>
    <source>
        <strain evidence="9">BazhouSP</strain>
    </source>
</reference>
<keyword evidence="9" id="KW-0675">Receptor</keyword>
<sequence>MNEEEREELARYRLQMYKIVIPGFLAISCLAVLANAVVIIALRATKVRNATVTLILSLTMSDIWTSSIVAFSLLYNSYLPTVKGTDVNPCFSLTLEMMRSGGLITGTLHLLIIAIHHYVGIVKPYWDKSVLRRIAKCLCVVAWLTPLLALLLLATAFPNEGYWDCTNIKFYHTKAFRLSISTMLVAIFIIITTSYIGLLWILRIQRDKWRRQRTAPISENSYHQNGDSQTQALQQQSNGGERKVARENRTLWTAILICTSFFLGWAPACLHFSITYDGGPLREIRRFRTLFLFSCIQLCFILGKSLVNPLIYSLRIPEVKKEIRSMTTLPKWARKILWAKSDTKKKSTAWIPSERRDRSPRVLDSPTASDDVNKPLKTIVRVKANNNS</sequence>
<dbReference type="PRINTS" id="PR00237">
    <property type="entry name" value="GPCRRHODOPSN"/>
</dbReference>
<feature type="transmembrane region" description="Helical" evidence="7">
    <location>
        <begin position="101"/>
        <end position="122"/>
    </location>
</feature>